<accession>A0A0T9R6U7</accession>
<gene>
    <name evidence="2" type="ORF">ERS008529_04103</name>
    <name evidence="3" type="ORF">ERS137968_01474</name>
</gene>
<dbReference type="InterPro" id="IPR007684">
    <property type="entry name" value="Znf_Ogr/Delta"/>
</dbReference>
<dbReference type="Pfam" id="PF04606">
    <property type="entry name" value="Ogr_Delta"/>
    <property type="match status" value="1"/>
</dbReference>
<dbReference type="EMBL" id="CQAZ01000053">
    <property type="protein sequence ID" value="CNI46325.1"/>
    <property type="molecule type" value="Genomic_DNA"/>
</dbReference>
<evidence type="ECO:0000313" key="5">
    <source>
        <dbReference type="Proteomes" id="UP000045840"/>
    </source>
</evidence>
<organism evidence="2 5">
    <name type="scientific">Yersinia pekkanenii</name>
    <dbReference type="NCBI Taxonomy" id="1288385"/>
    <lineage>
        <taxon>Bacteria</taxon>
        <taxon>Pseudomonadati</taxon>
        <taxon>Pseudomonadota</taxon>
        <taxon>Gammaproteobacteria</taxon>
        <taxon>Enterobacterales</taxon>
        <taxon>Yersiniaceae</taxon>
        <taxon>Yersinia</taxon>
    </lineage>
</organism>
<feature type="domain" description="Zinc finger Ogr/Delta-type" evidence="1">
    <location>
        <begin position="8"/>
        <end position="39"/>
    </location>
</feature>
<evidence type="ECO:0000259" key="1">
    <source>
        <dbReference type="Pfam" id="PF04606"/>
    </source>
</evidence>
<dbReference type="EMBL" id="CWJL01000005">
    <property type="protein sequence ID" value="CRY65731.1"/>
    <property type="molecule type" value="Genomic_DNA"/>
</dbReference>
<dbReference type="Proteomes" id="UP000045840">
    <property type="component" value="Unassembled WGS sequence"/>
</dbReference>
<proteinExistence type="predicted"/>
<keyword evidence="4" id="KW-1185">Reference proteome</keyword>
<protein>
    <submittedName>
        <fullName evidence="2">Transcriptional activator Ogr/delta</fullName>
    </submittedName>
</protein>
<sequence length="88" mass="9884">MGKPAVICPLCGAAMHNRKTVWQSVEFANLYYACTNNQCDERHVYIFSRLKTITPSGLGGDHLVKAIIERLRPTERKGVLSLLQNLPE</sequence>
<evidence type="ECO:0000313" key="4">
    <source>
        <dbReference type="Proteomes" id="UP000044625"/>
    </source>
</evidence>
<evidence type="ECO:0000313" key="2">
    <source>
        <dbReference type="EMBL" id="CNI46325.1"/>
    </source>
</evidence>
<reference evidence="2" key="2">
    <citation type="submission" date="2015-03" db="EMBL/GenBank/DDBJ databases">
        <authorList>
            <person name="Murphy D."/>
        </authorList>
    </citation>
    <scope>NUCLEOTIDE SEQUENCE [LARGE SCALE GENOMIC DNA]</scope>
    <source>
        <strain evidence="2">A125KOH2</strain>
    </source>
</reference>
<reference evidence="5" key="1">
    <citation type="submission" date="2015-03" db="EMBL/GenBank/DDBJ databases">
        <authorList>
            <consortium name="Pathogen Informatics"/>
        </authorList>
    </citation>
    <scope>NUCLEOTIDE SEQUENCE [LARGE SCALE GENOMIC DNA]</scope>
    <source>
        <strain evidence="5">A125KOH2</strain>
    </source>
</reference>
<dbReference type="RefSeq" id="WP_072086361.1">
    <property type="nucleotide sequence ID" value="NZ_CAWMMU010000005.1"/>
</dbReference>
<reference evidence="3 4" key="3">
    <citation type="submission" date="2015-03" db="EMBL/GenBank/DDBJ databases">
        <authorList>
            <consortium name="Pathogen Informatics"/>
            <person name="Murphy D."/>
        </authorList>
    </citation>
    <scope>NUCLEOTIDE SEQUENCE [LARGE SCALE GENOMIC DNA]</scope>
    <source>
        <strain evidence="3">Type strain: CIP110230</strain>
        <strain evidence="4">type strain: CIP110230</strain>
    </source>
</reference>
<dbReference type="Proteomes" id="UP000044625">
    <property type="component" value="Unassembled WGS sequence"/>
</dbReference>
<name>A0A0T9R6U7_9GAMM</name>
<evidence type="ECO:0000313" key="3">
    <source>
        <dbReference type="EMBL" id="CRY65731.1"/>
    </source>
</evidence>
<dbReference type="AlphaFoldDB" id="A0A0T9R6U7"/>
<dbReference type="OrthoDB" id="6895359at2"/>